<feature type="transmembrane region" description="Helical" evidence="1">
    <location>
        <begin position="7"/>
        <end position="29"/>
    </location>
</feature>
<dbReference type="EMBL" id="LT629762">
    <property type="protein sequence ID" value="SDS98130.1"/>
    <property type="molecule type" value="Genomic_DNA"/>
</dbReference>
<evidence type="ECO:0000313" key="3">
    <source>
        <dbReference type="Proteomes" id="UP000198481"/>
    </source>
</evidence>
<dbReference type="AlphaFoldDB" id="A0A1H1WNA5"/>
<evidence type="ECO:0008006" key="4">
    <source>
        <dbReference type="Google" id="ProtNLM"/>
    </source>
</evidence>
<proteinExistence type="predicted"/>
<evidence type="ECO:0000313" key="2">
    <source>
        <dbReference type="EMBL" id="SDS98130.1"/>
    </source>
</evidence>
<keyword evidence="1" id="KW-1133">Transmembrane helix</keyword>
<keyword evidence="1" id="KW-0472">Membrane</keyword>
<sequence>MCEWRRLVLIFEVGYIVRVMLVLMGAVSLSACQAGQEIVSAPVEGYNHTSVNINSFSINGAGGPNIGPYEGGGKQVCCSVLPMKWSPNLKAVIEWETDPNASSKNNLPPLGTDEFRAAYKKYASHYVQHRETVEIPRYAEKVCSLKVHFLPCDQVRVSTTCFTPSHPNYPDTAYFQMKEPAVCPSH</sequence>
<name>A0A1H1WNA5_9PSED</name>
<accession>A0A1H1WNA5</accession>
<dbReference type="Proteomes" id="UP000198481">
    <property type="component" value="Chromosome I"/>
</dbReference>
<dbReference type="STRING" id="1148509.SAMN05216222_2785"/>
<protein>
    <recommendedName>
        <fullName evidence="4">DUF3304 domain-containing protein</fullName>
    </recommendedName>
</protein>
<organism evidence="2 3">
    <name type="scientific">Pseudomonas prosekii</name>
    <dbReference type="NCBI Taxonomy" id="1148509"/>
    <lineage>
        <taxon>Bacteria</taxon>
        <taxon>Pseudomonadati</taxon>
        <taxon>Pseudomonadota</taxon>
        <taxon>Gammaproteobacteria</taxon>
        <taxon>Pseudomonadales</taxon>
        <taxon>Pseudomonadaceae</taxon>
        <taxon>Pseudomonas</taxon>
    </lineage>
</organism>
<dbReference type="PROSITE" id="PS51257">
    <property type="entry name" value="PROKAR_LIPOPROTEIN"/>
    <property type="match status" value="1"/>
</dbReference>
<dbReference type="InterPro" id="IPR021733">
    <property type="entry name" value="DUF3304"/>
</dbReference>
<reference evidence="2 3" key="1">
    <citation type="submission" date="2016-10" db="EMBL/GenBank/DDBJ databases">
        <authorList>
            <person name="de Groot N.N."/>
        </authorList>
    </citation>
    <scope>NUCLEOTIDE SEQUENCE [LARGE SCALE GENOMIC DNA]</scope>
    <source>
        <strain evidence="2 3">LMG 26867</strain>
    </source>
</reference>
<gene>
    <name evidence="2" type="ORF">SAMN05216222_2785</name>
</gene>
<keyword evidence="1" id="KW-0812">Transmembrane</keyword>
<evidence type="ECO:0000256" key="1">
    <source>
        <dbReference type="SAM" id="Phobius"/>
    </source>
</evidence>
<dbReference type="Pfam" id="PF11745">
    <property type="entry name" value="DUF3304"/>
    <property type="match status" value="1"/>
</dbReference>